<comment type="caution">
    <text evidence="2">The sequence shown here is derived from an EMBL/GenBank/DDBJ whole genome shotgun (WGS) entry which is preliminary data.</text>
</comment>
<protein>
    <submittedName>
        <fullName evidence="2">Uncharacterized protein</fullName>
    </submittedName>
</protein>
<dbReference type="EMBL" id="JYDW01000231">
    <property type="protein sequence ID" value="KRZ51301.1"/>
    <property type="molecule type" value="Genomic_DNA"/>
</dbReference>
<gene>
    <name evidence="2" type="ORF">T02_5846</name>
</gene>
<organism evidence="2 3">
    <name type="scientific">Trichinella nativa</name>
    <dbReference type="NCBI Taxonomy" id="6335"/>
    <lineage>
        <taxon>Eukaryota</taxon>
        <taxon>Metazoa</taxon>
        <taxon>Ecdysozoa</taxon>
        <taxon>Nematoda</taxon>
        <taxon>Enoplea</taxon>
        <taxon>Dorylaimia</taxon>
        <taxon>Trichinellida</taxon>
        <taxon>Trichinellidae</taxon>
        <taxon>Trichinella</taxon>
    </lineage>
</organism>
<dbReference type="OrthoDB" id="5920624at2759"/>
<feature type="region of interest" description="Disordered" evidence="1">
    <location>
        <begin position="27"/>
        <end position="46"/>
    </location>
</feature>
<name>A0A0V1KWF8_9BILA</name>
<dbReference type="AlphaFoldDB" id="A0A0V1KWF8"/>
<evidence type="ECO:0000313" key="2">
    <source>
        <dbReference type="EMBL" id="KRZ51301.1"/>
    </source>
</evidence>
<evidence type="ECO:0000313" key="3">
    <source>
        <dbReference type="Proteomes" id="UP000054721"/>
    </source>
</evidence>
<keyword evidence="3" id="KW-1185">Reference proteome</keyword>
<reference evidence="2 3" key="1">
    <citation type="submission" date="2015-05" db="EMBL/GenBank/DDBJ databases">
        <title>Evolution of Trichinella species and genotypes.</title>
        <authorList>
            <person name="Korhonen P.K."/>
            <person name="Edoardo P."/>
            <person name="Giuseppe L.R."/>
            <person name="Gasser R.B."/>
        </authorList>
    </citation>
    <scope>NUCLEOTIDE SEQUENCE [LARGE SCALE GENOMIC DNA]</scope>
    <source>
        <strain evidence="2">ISS10</strain>
    </source>
</reference>
<dbReference type="Proteomes" id="UP000054721">
    <property type="component" value="Unassembled WGS sequence"/>
</dbReference>
<accession>A0A0V1KWF8</accession>
<proteinExistence type="predicted"/>
<evidence type="ECO:0000256" key="1">
    <source>
        <dbReference type="SAM" id="MobiDB-lite"/>
    </source>
</evidence>
<sequence length="46" mass="5259">MILVIPCNSLCICFTMPWTRCTTMEPVESEKTQLEENPGTLQDLEI</sequence>